<evidence type="ECO:0000259" key="1">
    <source>
        <dbReference type="PROSITE" id="PS50405"/>
    </source>
</evidence>
<gene>
    <name evidence="2" type="primary">gst_2</name>
    <name evidence="2" type="ORF">GJW-30_1_02001</name>
</gene>
<dbReference type="CDD" id="cd03188">
    <property type="entry name" value="GST_C_Beta"/>
    <property type="match status" value="1"/>
</dbReference>
<evidence type="ECO:0000313" key="2">
    <source>
        <dbReference type="EMBL" id="BAT59468.1"/>
    </source>
</evidence>
<proteinExistence type="predicted"/>
<dbReference type="Gene3D" id="1.20.1050.10">
    <property type="match status" value="1"/>
</dbReference>
<evidence type="ECO:0000313" key="3">
    <source>
        <dbReference type="Proteomes" id="UP000236884"/>
    </source>
</evidence>
<dbReference type="AlphaFoldDB" id="A0A0S3PUA1"/>
<organism evidence="2 3">
    <name type="scientific">Variibacter gotjawalensis</name>
    <dbReference type="NCBI Taxonomy" id="1333996"/>
    <lineage>
        <taxon>Bacteria</taxon>
        <taxon>Pseudomonadati</taxon>
        <taxon>Pseudomonadota</taxon>
        <taxon>Alphaproteobacteria</taxon>
        <taxon>Hyphomicrobiales</taxon>
        <taxon>Nitrobacteraceae</taxon>
        <taxon>Variibacter</taxon>
    </lineage>
</organism>
<dbReference type="InterPro" id="IPR010987">
    <property type="entry name" value="Glutathione-S-Trfase_C-like"/>
</dbReference>
<dbReference type="InterPro" id="IPR004045">
    <property type="entry name" value="Glutathione_S-Trfase_N"/>
</dbReference>
<dbReference type="Gene3D" id="3.40.30.10">
    <property type="entry name" value="Glutaredoxin"/>
    <property type="match status" value="1"/>
</dbReference>
<dbReference type="EMBL" id="AP014946">
    <property type="protein sequence ID" value="BAT59468.1"/>
    <property type="molecule type" value="Genomic_DNA"/>
</dbReference>
<dbReference type="SUPFAM" id="SSF47616">
    <property type="entry name" value="GST C-terminal domain-like"/>
    <property type="match status" value="1"/>
</dbReference>
<dbReference type="EC" id="2.5.1.18" evidence="2"/>
<keyword evidence="3" id="KW-1185">Reference proteome</keyword>
<sequence>MTLYALPGACSLASHIALEWVVAAEPAIEDQVRVVMMPRDTFPTPQFRAKVAVPTVPALETSDGAIITESLAVLLHITDRFPKAELGPRQGHYRDELHRLLSFMASTAHPSFQMLWRPERFSDDPVAHASIKRQAVTRLTRVFSHLDSALGDGEWLLGSKPSVADFYLFVLGRWGQRLDDATHNYPNCWRVTEALSRSAIVHRVLAREGITFCGPVAGLG</sequence>
<dbReference type="SUPFAM" id="SSF52833">
    <property type="entry name" value="Thioredoxin-like"/>
    <property type="match status" value="1"/>
</dbReference>
<dbReference type="PROSITE" id="PS50405">
    <property type="entry name" value="GST_CTER"/>
    <property type="match status" value="1"/>
</dbReference>
<accession>A0A0S3PUA1</accession>
<dbReference type="PANTHER" id="PTHR44051:SF8">
    <property type="entry name" value="GLUTATHIONE S-TRANSFERASE GSTA"/>
    <property type="match status" value="1"/>
</dbReference>
<dbReference type="CDD" id="cd03057">
    <property type="entry name" value="GST_N_Beta"/>
    <property type="match status" value="1"/>
</dbReference>
<dbReference type="InterPro" id="IPR036249">
    <property type="entry name" value="Thioredoxin-like_sf"/>
</dbReference>
<dbReference type="InterPro" id="IPR040079">
    <property type="entry name" value="Glutathione_S-Trfase"/>
</dbReference>
<dbReference type="InterPro" id="IPR036282">
    <property type="entry name" value="Glutathione-S-Trfase_C_sf"/>
</dbReference>
<dbReference type="Proteomes" id="UP000236884">
    <property type="component" value="Chromosome"/>
</dbReference>
<feature type="domain" description="GST C-terminal" evidence="1">
    <location>
        <begin position="90"/>
        <end position="219"/>
    </location>
</feature>
<protein>
    <submittedName>
        <fullName evidence="2">Glutathione S-transferase GST-4.5</fullName>
        <ecNumber evidence="2">2.5.1.18</ecNumber>
    </submittedName>
</protein>
<name>A0A0S3PUA1_9BRAD</name>
<dbReference type="SFLD" id="SFLDS00019">
    <property type="entry name" value="Glutathione_Transferase_(cytos"/>
    <property type="match status" value="1"/>
</dbReference>
<dbReference type="Pfam" id="PF13409">
    <property type="entry name" value="GST_N_2"/>
    <property type="match status" value="1"/>
</dbReference>
<dbReference type="PANTHER" id="PTHR44051">
    <property type="entry name" value="GLUTATHIONE S-TRANSFERASE-RELATED"/>
    <property type="match status" value="1"/>
</dbReference>
<dbReference type="GO" id="GO:0004364">
    <property type="term" value="F:glutathione transferase activity"/>
    <property type="evidence" value="ECO:0007669"/>
    <property type="project" value="UniProtKB-EC"/>
</dbReference>
<reference evidence="2 3" key="1">
    <citation type="submission" date="2015-08" db="EMBL/GenBank/DDBJ databases">
        <title>Investigation of the bacterial diversity of lava forest soil.</title>
        <authorList>
            <person name="Lee J.S."/>
        </authorList>
    </citation>
    <scope>NUCLEOTIDE SEQUENCE [LARGE SCALE GENOMIC DNA]</scope>
    <source>
        <strain evidence="2 3">GJW-30</strain>
    </source>
</reference>
<keyword evidence="2" id="KW-0808">Transferase</keyword>
<dbReference type="KEGG" id="vgo:GJW-30_1_02001"/>
<dbReference type="Pfam" id="PF13410">
    <property type="entry name" value="GST_C_2"/>
    <property type="match status" value="1"/>
</dbReference>